<dbReference type="Proteomes" id="UP000249016">
    <property type="component" value="Unassembled WGS sequence"/>
</dbReference>
<gene>
    <name evidence="3" type="ORF">HMF3257_13530</name>
</gene>
<keyword evidence="1" id="KW-0732">Signal</keyword>
<accession>A0A327NJI0</accession>
<sequence length="237" mass="25678">MKKNILLFVFATLFSIPALSQGWRIAPTMGFNVSAISYSTAFRNSLNSGTSTISTGLSVKFQVGALLDYAFSDRFSIRSGLLYTGKGGSLRSTASQYGITQTAKVNIELNYLEIPLLLNLAVGNDGFRLVGGPILGITLSGKNVIAAGNYIGYGYFGGYSTNFKIGSDENSSLMPTDLSVSLGVVKELEIGNRPLEIGLHVQPSFSNWTTITKALPDRYAKNLLVGFRIAYLFELRR</sequence>
<feature type="chain" id="PRO_5016308633" description="Outer membrane protein beta-barrel domain-containing protein" evidence="1">
    <location>
        <begin position="21"/>
        <end position="237"/>
    </location>
</feature>
<organism evidence="3 4">
    <name type="scientific">Spirosoma telluris</name>
    <dbReference type="NCBI Taxonomy" id="2183553"/>
    <lineage>
        <taxon>Bacteria</taxon>
        <taxon>Pseudomonadati</taxon>
        <taxon>Bacteroidota</taxon>
        <taxon>Cytophagia</taxon>
        <taxon>Cytophagales</taxon>
        <taxon>Cytophagaceae</taxon>
        <taxon>Spirosoma</taxon>
    </lineage>
</organism>
<dbReference type="InterPro" id="IPR025665">
    <property type="entry name" value="Beta-barrel_OMP_2"/>
</dbReference>
<proteinExistence type="predicted"/>
<dbReference type="Pfam" id="PF13568">
    <property type="entry name" value="OMP_b-brl_2"/>
    <property type="match status" value="1"/>
</dbReference>
<dbReference type="OrthoDB" id="962042at2"/>
<feature type="domain" description="Outer membrane protein beta-barrel" evidence="2">
    <location>
        <begin position="21"/>
        <end position="145"/>
    </location>
</feature>
<evidence type="ECO:0000313" key="4">
    <source>
        <dbReference type="Proteomes" id="UP000249016"/>
    </source>
</evidence>
<comment type="caution">
    <text evidence="3">The sequence shown here is derived from an EMBL/GenBank/DDBJ whole genome shotgun (WGS) entry which is preliminary data.</text>
</comment>
<dbReference type="AlphaFoldDB" id="A0A327NJI0"/>
<reference evidence="3 4" key="1">
    <citation type="submission" date="2018-06" db="EMBL/GenBank/DDBJ databases">
        <title>Spirosoma sp. HMF3257 Genome sequencing and assembly.</title>
        <authorList>
            <person name="Kang H."/>
            <person name="Cha I."/>
            <person name="Kim H."/>
            <person name="Kang J."/>
            <person name="Joh K."/>
        </authorList>
    </citation>
    <scope>NUCLEOTIDE SEQUENCE [LARGE SCALE GENOMIC DNA]</scope>
    <source>
        <strain evidence="3 4">HMF3257</strain>
    </source>
</reference>
<evidence type="ECO:0000313" key="3">
    <source>
        <dbReference type="EMBL" id="RAI74995.1"/>
    </source>
</evidence>
<dbReference type="EMBL" id="QLII01000001">
    <property type="protein sequence ID" value="RAI74995.1"/>
    <property type="molecule type" value="Genomic_DNA"/>
</dbReference>
<keyword evidence="4" id="KW-1185">Reference proteome</keyword>
<protein>
    <recommendedName>
        <fullName evidence="2">Outer membrane protein beta-barrel domain-containing protein</fullName>
    </recommendedName>
</protein>
<feature type="signal peptide" evidence="1">
    <location>
        <begin position="1"/>
        <end position="20"/>
    </location>
</feature>
<dbReference type="RefSeq" id="WP_111342855.1">
    <property type="nucleotide sequence ID" value="NZ_QLII01000001.1"/>
</dbReference>
<evidence type="ECO:0000256" key="1">
    <source>
        <dbReference type="SAM" id="SignalP"/>
    </source>
</evidence>
<name>A0A327NJI0_9BACT</name>
<evidence type="ECO:0000259" key="2">
    <source>
        <dbReference type="Pfam" id="PF13568"/>
    </source>
</evidence>